<keyword evidence="2" id="KW-1185">Reference proteome</keyword>
<evidence type="ECO:0000313" key="2">
    <source>
        <dbReference type="Proteomes" id="UP000828390"/>
    </source>
</evidence>
<accession>A0A9D4C0U2</accession>
<dbReference type="Proteomes" id="UP000828390">
    <property type="component" value="Unassembled WGS sequence"/>
</dbReference>
<name>A0A9D4C0U2_DREPO</name>
<gene>
    <name evidence="1" type="ORF">DPMN_057918</name>
</gene>
<organism evidence="1 2">
    <name type="scientific">Dreissena polymorpha</name>
    <name type="common">Zebra mussel</name>
    <name type="synonym">Mytilus polymorpha</name>
    <dbReference type="NCBI Taxonomy" id="45954"/>
    <lineage>
        <taxon>Eukaryota</taxon>
        <taxon>Metazoa</taxon>
        <taxon>Spiralia</taxon>
        <taxon>Lophotrochozoa</taxon>
        <taxon>Mollusca</taxon>
        <taxon>Bivalvia</taxon>
        <taxon>Autobranchia</taxon>
        <taxon>Heteroconchia</taxon>
        <taxon>Euheterodonta</taxon>
        <taxon>Imparidentia</taxon>
        <taxon>Neoheterodontei</taxon>
        <taxon>Myida</taxon>
        <taxon>Dreissenoidea</taxon>
        <taxon>Dreissenidae</taxon>
        <taxon>Dreissena</taxon>
    </lineage>
</organism>
<dbReference type="AlphaFoldDB" id="A0A9D4C0U2"/>
<reference evidence="1" key="1">
    <citation type="journal article" date="2019" name="bioRxiv">
        <title>The Genome of the Zebra Mussel, Dreissena polymorpha: A Resource for Invasive Species Research.</title>
        <authorList>
            <person name="McCartney M.A."/>
            <person name="Auch B."/>
            <person name="Kono T."/>
            <person name="Mallez S."/>
            <person name="Zhang Y."/>
            <person name="Obille A."/>
            <person name="Becker A."/>
            <person name="Abrahante J.E."/>
            <person name="Garbe J."/>
            <person name="Badalamenti J.P."/>
            <person name="Herman A."/>
            <person name="Mangelson H."/>
            <person name="Liachko I."/>
            <person name="Sullivan S."/>
            <person name="Sone E.D."/>
            <person name="Koren S."/>
            <person name="Silverstein K.A.T."/>
            <person name="Beckman K.B."/>
            <person name="Gohl D.M."/>
        </authorList>
    </citation>
    <scope>NUCLEOTIDE SEQUENCE</scope>
    <source>
        <strain evidence="1">Duluth1</strain>
        <tissue evidence="1">Whole animal</tissue>
    </source>
</reference>
<comment type="caution">
    <text evidence="1">The sequence shown here is derived from an EMBL/GenBank/DDBJ whole genome shotgun (WGS) entry which is preliminary data.</text>
</comment>
<proteinExistence type="predicted"/>
<protein>
    <submittedName>
        <fullName evidence="1">Uncharacterized protein</fullName>
    </submittedName>
</protein>
<sequence length="103" mass="11437">MFETLDDDFCPALPCRLQALRSPSLRRAPDRISKATSRIDLLLAISSTTMSIFTSLESTNKPSPSPWKAPKDLAEPKFVEGGKSLRYPTRPPVLTFPNCRISS</sequence>
<dbReference type="EMBL" id="JAIWYP010000013">
    <property type="protein sequence ID" value="KAH3715212.1"/>
    <property type="molecule type" value="Genomic_DNA"/>
</dbReference>
<evidence type="ECO:0000313" key="1">
    <source>
        <dbReference type="EMBL" id="KAH3715212.1"/>
    </source>
</evidence>
<reference evidence="1" key="2">
    <citation type="submission" date="2020-11" db="EMBL/GenBank/DDBJ databases">
        <authorList>
            <person name="McCartney M.A."/>
            <person name="Auch B."/>
            <person name="Kono T."/>
            <person name="Mallez S."/>
            <person name="Becker A."/>
            <person name="Gohl D.M."/>
            <person name="Silverstein K.A.T."/>
            <person name="Koren S."/>
            <person name="Bechman K.B."/>
            <person name="Herman A."/>
            <person name="Abrahante J.E."/>
            <person name="Garbe J."/>
        </authorList>
    </citation>
    <scope>NUCLEOTIDE SEQUENCE</scope>
    <source>
        <strain evidence="1">Duluth1</strain>
        <tissue evidence="1">Whole animal</tissue>
    </source>
</reference>